<feature type="compositionally biased region" description="Basic and acidic residues" evidence="11">
    <location>
        <begin position="1367"/>
        <end position="1376"/>
    </location>
</feature>
<evidence type="ECO:0000256" key="11">
    <source>
        <dbReference type="SAM" id="MobiDB-lite"/>
    </source>
</evidence>
<feature type="compositionally biased region" description="Basic and acidic residues" evidence="11">
    <location>
        <begin position="1408"/>
        <end position="1423"/>
    </location>
</feature>
<feature type="region of interest" description="Disordered" evidence="11">
    <location>
        <begin position="1182"/>
        <end position="1208"/>
    </location>
</feature>
<feature type="compositionally biased region" description="Polar residues" evidence="11">
    <location>
        <begin position="1463"/>
        <end position="1484"/>
    </location>
</feature>
<dbReference type="InterPro" id="IPR018838">
    <property type="entry name" value="ZGRF1-like_N"/>
</dbReference>
<keyword evidence="3" id="KW-0934">Plastid</keyword>
<keyword evidence="7" id="KW-0809">Transit peptide</keyword>
<dbReference type="Proteomes" id="UP001231189">
    <property type="component" value="Unassembled WGS sequence"/>
</dbReference>
<protein>
    <recommendedName>
        <fullName evidence="12">CRM domain-containing protein</fullName>
    </recommendedName>
</protein>
<feature type="region of interest" description="Disordered" evidence="11">
    <location>
        <begin position="1037"/>
        <end position="1091"/>
    </location>
</feature>
<feature type="domain" description="CRM" evidence="12">
    <location>
        <begin position="580"/>
        <end position="677"/>
    </location>
</feature>
<dbReference type="SMART" id="SM01103">
    <property type="entry name" value="CRS1_YhbY"/>
    <property type="match status" value="3"/>
</dbReference>
<keyword evidence="9" id="KW-0687">Ribonucleoprotein</keyword>
<feature type="region of interest" description="Disordered" evidence="11">
    <location>
        <begin position="1229"/>
        <end position="1262"/>
    </location>
</feature>
<feature type="region of interest" description="Disordered" evidence="11">
    <location>
        <begin position="364"/>
        <end position="385"/>
    </location>
</feature>
<dbReference type="FunFam" id="3.30.110.60:FF:000002">
    <property type="entry name" value="CRS2-associated factor 1, chloroplastic"/>
    <property type="match status" value="2"/>
</dbReference>
<keyword evidence="6 10" id="KW-0694">RNA-binding</keyword>
<evidence type="ECO:0000256" key="10">
    <source>
        <dbReference type="PROSITE-ProRule" id="PRU00626"/>
    </source>
</evidence>
<reference evidence="13" key="1">
    <citation type="submission" date="2023-07" db="EMBL/GenBank/DDBJ databases">
        <title>A chromosome-level genome assembly of Lolium multiflorum.</title>
        <authorList>
            <person name="Chen Y."/>
            <person name="Copetti D."/>
            <person name="Kolliker R."/>
            <person name="Studer B."/>
        </authorList>
    </citation>
    <scope>NUCLEOTIDE SEQUENCE</scope>
    <source>
        <strain evidence="13">02402/16</strain>
        <tissue evidence="13">Leaf</tissue>
    </source>
</reference>
<accession>A0AAD8PNG0</accession>
<feature type="compositionally biased region" description="Polar residues" evidence="11">
    <location>
        <begin position="1229"/>
        <end position="1240"/>
    </location>
</feature>
<feature type="region of interest" description="Disordered" evidence="11">
    <location>
        <begin position="1463"/>
        <end position="1490"/>
    </location>
</feature>
<sequence>MGLWAQGPQGKPRDISSHHLPRTSHILPKLRSSPPMALLFPHPTLSPKPPFPSTRPRRATCISGASSALPSAAAPSPSTSSPYKAPAPDGGAEISKKKKKRNLKPSFEEQALRRWSTRAPSQRASFPWQRQQQPRPAHREDEAAHDQEEPTSATLRSIVEYFDYDSSAGGDGGVDVGAGVGARGDRGAGKGKNSVTLGEAAQESRSQPSYLLGSRPVSAPWMHGQERHATVDQLVSGPVDGEEEEADRNGVFDDELGSVDDDEEWVDNDEVLEEEPMTGNLEGELYEEDPAVLTANSSVQLDPILDRGSTSSGFDVSTRRGSVSSIVNTLRNSMEESGPSATFGRSAAEDFVQKLGPVLLPWEREGGGASDGGMRRKHSNSELAERTIPEPELRRLRDVALRMKERMRVGPGGVTQTVVETIHSKWKVDEVVKMRFEGPPSLNMKRTHELLEDRTGGTVIWRSGRSIVLYRGMNYNLRCVQSYAKTVEVDSSQEAGDAISAVPSSLKKSSANDVNRATSIVIPSQEATETFDIDSFLDQLGPRYKDWSGRSPIPVDADLLPGLVPGYKPPFRQLPYRTKISLKDKEMTALRRLARQTTPHFALGRNREHQGLATAIVKLWEKSSIVKIAIKRGVPNTSNDRMAEEIKKLTGGVLVSRNKEYIIFYRGNDFVTPKVRQVLVEQQQHAITQQDQEELARLKASASIAPISNSLKNPLVAGTLAETREATSRWGESLNDELRKKENTRLILAKHTSLLRNMKRKLILAKTKVAKAEMALAKVQKYLSPAELPTDLETVTDEERFLFRRIGLKMKAFLMLGRREVFDGTVQNMHFHWKHRELVKIVVKGKTFEQVKHIAISLEAESGGVLIALDRTTKGYSIIFYRGKNYKRPEVIKPRNLLTRRKAMARSIELQRREALNHHISVLRHKIWKMKSQLAQMRAAGERQDAGLLQTVDEDLSSDDDNIEPEPRRWAATYTTQLKKKRKAYHDGALLLHPDSRRLVLLDDAGATIDAKFLRTGESVSAGASIEFPCHLVDVGGEAQRGHSGRPSEPAASRTAYRAGGARPRQSAPAPRAFVNPPKSGGGGGGKAEAAGSGCAKSADSACQEWHAMYTAQMTQKAKKYHDGFVRLRAMGSHAKQIILLDEDGQVLGSRYLKSGECLEPGKKCTFPNYLIEIGEAKNLNKGGERNSSEEPMVQTRPTGVGNANSKVGTGGTSSLKFISPQKFHYLNESQSEVTSSSNKPGLGKGEVEAASSNGSLMGSTDSSSKEWRILYTTQLTQKAKKYHDGVLRLIQVGSHAKQIFLLDEDGVVLGSRYLKSGESIESRKKCQFPNYIIEVFDLRNQKNDVEPKHTSGEALDHTGLKNGENTSEKKSDKSKSPKFVSPLFNDNQKSKTKGSTGSNWPQVGKSTRSDMGDPHNFHDFQRGKPNSTDGYRRTDLGNSTYSGINDPHKFNDFADFQGSKSEFSTSYSQQETGKSAFSGQGKSTFGGMDDQHKYNDFTDIQRGKSGFATSYNQPEVGKSVLNRSDDPLESCDLQNGISPCPTNSVGREVGISTFGRTDDSLRTASQILSIMKPPAGLSHFATQLRTSVQSCLKLDTVQAKNSISTHNWNEPSGNAYPTYDRQAIQKPAAFDGPELAMMDIPASEIPNANEQKLESPGNLHIGNSNGTGSAPVSNDTSIPDLQEEKTGIADQLGANNTAADPNCGGGPFPAPSIRRCIDPRIQDLIDDCPSFDLGF</sequence>
<feature type="compositionally biased region" description="Polar residues" evidence="11">
    <location>
        <begin position="1394"/>
        <end position="1407"/>
    </location>
</feature>
<keyword evidence="14" id="KW-1185">Reference proteome</keyword>
<feature type="compositionally biased region" description="Low complexity" evidence="11">
    <location>
        <begin position="65"/>
        <end position="88"/>
    </location>
</feature>
<comment type="subcellular location">
    <subcellularLocation>
        <location evidence="1">Plastid</location>
        <location evidence="1">Chloroplast</location>
    </subcellularLocation>
</comment>
<keyword evidence="5" id="KW-0677">Repeat</keyword>
<name>A0AAD8PNG0_LOLMU</name>
<dbReference type="GO" id="GO:1990904">
    <property type="term" value="C:ribonucleoprotein complex"/>
    <property type="evidence" value="ECO:0007669"/>
    <property type="project" value="UniProtKB-KW"/>
</dbReference>
<dbReference type="SUPFAM" id="SSF75471">
    <property type="entry name" value="YhbY-like"/>
    <property type="match status" value="3"/>
</dbReference>
<evidence type="ECO:0000256" key="7">
    <source>
        <dbReference type="ARBA" id="ARBA00022946"/>
    </source>
</evidence>
<dbReference type="InterPro" id="IPR001890">
    <property type="entry name" value="RNA-binding_CRM"/>
</dbReference>
<feature type="compositionally biased region" description="Basic and acidic residues" evidence="11">
    <location>
        <begin position="1345"/>
        <end position="1360"/>
    </location>
</feature>
<feature type="domain" description="CRM" evidence="12">
    <location>
        <begin position="386"/>
        <end position="482"/>
    </location>
</feature>
<evidence type="ECO:0000313" key="13">
    <source>
        <dbReference type="EMBL" id="KAK1572799.1"/>
    </source>
</evidence>
<evidence type="ECO:0000256" key="8">
    <source>
        <dbReference type="ARBA" id="ARBA00023187"/>
    </source>
</evidence>
<dbReference type="InterPro" id="IPR035920">
    <property type="entry name" value="YhbY-like_sf"/>
</dbReference>
<feature type="region of interest" description="Disordered" evidence="11">
    <location>
        <begin position="178"/>
        <end position="210"/>
    </location>
</feature>
<keyword evidence="4" id="KW-0507">mRNA processing</keyword>
<feature type="compositionally biased region" description="Low complexity" evidence="11">
    <location>
        <begin position="1058"/>
        <end position="1073"/>
    </location>
</feature>
<feature type="compositionally biased region" description="Basic and acidic residues" evidence="11">
    <location>
        <begin position="137"/>
        <end position="148"/>
    </location>
</feature>
<evidence type="ECO:0000256" key="9">
    <source>
        <dbReference type="ARBA" id="ARBA00023274"/>
    </source>
</evidence>
<dbReference type="EMBL" id="JAUUTY010000891">
    <property type="protein sequence ID" value="KAK1572799.1"/>
    <property type="molecule type" value="Genomic_DNA"/>
</dbReference>
<dbReference type="Pfam" id="PF10382">
    <property type="entry name" value="ZGRF1-like_N"/>
    <property type="match status" value="3"/>
</dbReference>
<evidence type="ECO:0000256" key="3">
    <source>
        <dbReference type="ARBA" id="ARBA00022640"/>
    </source>
</evidence>
<keyword evidence="8" id="KW-0508">mRNA splicing</keyword>
<feature type="compositionally biased region" description="Polar residues" evidence="11">
    <location>
        <begin position="1662"/>
        <end position="1679"/>
    </location>
</feature>
<feature type="region of interest" description="Disordered" evidence="11">
    <location>
        <begin position="1345"/>
        <end position="1439"/>
    </location>
</feature>
<dbReference type="PROSITE" id="PS51295">
    <property type="entry name" value="CRM"/>
    <property type="match status" value="3"/>
</dbReference>
<evidence type="ECO:0000256" key="5">
    <source>
        <dbReference type="ARBA" id="ARBA00022737"/>
    </source>
</evidence>
<dbReference type="InterPro" id="IPR045278">
    <property type="entry name" value="CRS1/CFM2/CFM3"/>
</dbReference>
<keyword evidence="2" id="KW-0150">Chloroplast</keyword>
<organism evidence="13 14">
    <name type="scientific">Lolium multiflorum</name>
    <name type="common">Italian ryegrass</name>
    <name type="synonym">Lolium perenne subsp. multiflorum</name>
    <dbReference type="NCBI Taxonomy" id="4521"/>
    <lineage>
        <taxon>Eukaryota</taxon>
        <taxon>Viridiplantae</taxon>
        <taxon>Streptophyta</taxon>
        <taxon>Embryophyta</taxon>
        <taxon>Tracheophyta</taxon>
        <taxon>Spermatophyta</taxon>
        <taxon>Magnoliopsida</taxon>
        <taxon>Liliopsida</taxon>
        <taxon>Poales</taxon>
        <taxon>Poaceae</taxon>
        <taxon>BOP clade</taxon>
        <taxon>Pooideae</taxon>
        <taxon>Poodae</taxon>
        <taxon>Poeae</taxon>
        <taxon>Poeae Chloroplast Group 2 (Poeae type)</taxon>
        <taxon>Loliodinae</taxon>
        <taxon>Loliinae</taxon>
        <taxon>Lolium</taxon>
    </lineage>
</organism>
<evidence type="ECO:0000256" key="1">
    <source>
        <dbReference type="ARBA" id="ARBA00004229"/>
    </source>
</evidence>
<feature type="region of interest" description="Disordered" evidence="11">
    <location>
        <begin position="1651"/>
        <end position="1679"/>
    </location>
</feature>
<feature type="compositionally biased region" description="Polar residues" evidence="11">
    <location>
        <begin position="1251"/>
        <end position="1262"/>
    </location>
</feature>
<evidence type="ECO:0000256" key="6">
    <source>
        <dbReference type="ARBA" id="ARBA00022884"/>
    </source>
</evidence>
<dbReference type="GO" id="GO:0009507">
    <property type="term" value="C:chloroplast"/>
    <property type="evidence" value="ECO:0007669"/>
    <property type="project" value="UniProtKB-SubCell"/>
</dbReference>
<proteinExistence type="predicted"/>
<feature type="domain" description="CRM" evidence="12">
    <location>
        <begin position="793"/>
        <end position="893"/>
    </location>
</feature>
<comment type="caution">
    <text evidence="13">The sequence shown here is derived from an EMBL/GenBank/DDBJ whole genome shotgun (WGS) entry which is preliminary data.</text>
</comment>
<evidence type="ECO:0000313" key="14">
    <source>
        <dbReference type="Proteomes" id="UP001231189"/>
    </source>
</evidence>
<feature type="compositionally biased region" description="Pro residues" evidence="11">
    <location>
        <begin position="44"/>
        <end position="53"/>
    </location>
</feature>
<dbReference type="PANTHER" id="PTHR31846">
    <property type="entry name" value="CRS1 / YHBY (CRM) DOMAIN-CONTAINING PROTEIN"/>
    <property type="match status" value="1"/>
</dbReference>
<dbReference type="GO" id="GO:0000373">
    <property type="term" value="P:Group II intron splicing"/>
    <property type="evidence" value="ECO:0007669"/>
    <property type="project" value="UniProtKB-ARBA"/>
</dbReference>
<evidence type="ECO:0000259" key="12">
    <source>
        <dbReference type="PROSITE" id="PS51295"/>
    </source>
</evidence>
<feature type="region of interest" description="Disordered" evidence="11">
    <location>
        <begin position="1"/>
        <end position="155"/>
    </location>
</feature>
<evidence type="ECO:0000256" key="4">
    <source>
        <dbReference type="ARBA" id="ARBA00022664"/>
    </source>
</evidence>
<gene>
    <name evidence="13" type="ORF">QYE76_059147</name>
</gene>
<dbReference type="GO" id="GO:0003729">
    <property type="term" value="F:mRNA binding"/>
    <property type="evidence" value="ECO:0007669"/>
    <property type="project" value="InterPro"/>
</dbReference>
<dbReference type="Pfam" id="PF01985">
    <property type="entry name" value="CRS1_YhbY"/>
    <property type="match status" value="3"/>
</dbReference>
<dbReference type="PANTHER" id="PTHR31846:SF7">
    <property type="entry name" value="CRS1 _ YHBY (CRM) DOMAIN-CONTAINING PROTEIN"/>
    <property type="match status" value="1"/>
</dbReference>
<dbReference type="Gene3D" id="3.30.110.60">
    <property type="entry name" value="YhbY-like"/>
    <property type="match status" value="3"/>
</dbReference>
<dbReference type="GO" id="GO:0006397">
    <property type="term" value="P:mRNA processing"/>
    <property type="evidence" value="ECO:0007669"/>
    <property type="project" value="UniProtKB-KW"/>
</dbReference>
<feature type="compositionally biased region" description="Polar residues" evidence="11">
    <location>
        <begin position="118"/>
        <end position="134"/>
    </location>
</feature>
<evidence type="ECO:0000256" key="2">
    <source>
        <dbReference type="ARBA" id="ARBA00022528"/>
    </source>
</evidence>
<feature type="compositionally biased region" description="Polar residues" evidence="11">
    <location>
        <begin position="1196"/>
        <end position="1208"/>
    </location>
</feature>